<sequence>MKIWSPSGMCFLQEEITKKKNPAILLYSHATAQGGEAWRRHSGNPQIKPKITIPCNKFMGSIDSSDMKLYTYLDERWIVHYCKKVAFNIVARMVLNSYILYKEKYRGPDKLKSRHNYNVSLIENLGEEWLALKDNAGAEDPWRPQGLRKLPEKKEFQGTACITKESRATTVYTSCNMGLHGESFANCKNYTSFTPMVKRATSVHQTE</sequence>
<organism evidence="1 2">
    <name type="scientific">Cryptotermes secundus</name>
    <dbReference type="NCBI Taxonomy" id="105785"/>
    <lineage>
        <taxon>Eukaryota</taxon>
        <taxon>Metazoa</taxon>
        <taxon>Ecdysozoa</taxon>
        <taxon>Arthropoda</taxon>
        <taxon>Hexapoda</taxon>
        <taxon>Insecta</taxon>
        <taxon>Pterygota</taxon>
        <taxon>Neoptera</taxon>
        <taxon>Polyneoptera</taxon>
        <taxon>Dictyoptera</taxon>
        <taxon>Blattodea</taxon>
        <taxon>Blattoidea</taxon>
        <taxon>Termitoidae</taxon>
        <taxon>Kalotermitidae</taxon>
        <taxon>Cryptotermitinae</taxon>
        <taxon>Cryptotermes</taxon>
    </lineage>
</organism>
<dbReference type="AlphaFoldDB" id="A0A2J7RD05"/>
<proteinExistence type="predicted"/>
<keyword evidence="2" id="KW-1185">Reference proteome</keyword>
<evidence type="ECO:0000313" key="2">
    <source>
        <dbReference type="Proteomes" id="UP000235965"/>
    </source>
</evidence>
<dbReference type="Proteomes" id="UP000235965">
    <property type="component" value="Unassembled WGS sequence"/>
</dbReference>
<protein>
    <recommendedName>
        <fullName evidence="3">PiggyBac transposable element-derived protein domain-containing protein</fullName>
    </recommendedName>
</protein>
<accession>A0A2J7RD05</accession>
<reference evidence="1 2" key="1">
    <citation type="submission" date="2017-12" db="EMBL/GenBank/DDBJ databases">
        <title>Hemimetabolous genomes reveal molecular basis of termite eusociality.</title>
        <authorList>
            <person name="Harrison M.C."/>
            <person name="Jongepier E."/>
            <person name="Robertson H.M."/>
            <person name="Arning N."/>
            <person name="Bitard-Feildel T."/>
            <person name="Chao H."/>
            <person name="Childers C.P."/>
            <person name="Dinh H."/>
            <person name="Doddapaneni H."/>
            <person name="Dugan S."/>
            <person name="Gowin J."/>
            <person name="Greiner C."/>
            <person name="Han Y."/>
            <person name="Hu H."/>
            <person name="Hughes D.S.T."/>
            <person name="Huylmans A.-K."/>
            <person name="Kemena C."/>
            <person name="Kremer L.P.M."/>
            <person name="Lee S.L."/>
            <person name="Lopez-Ezquerra A."/>
            <person name="Mallet L."/>
            <person name="Monroy-Kuhn J.M."/>
            <person name="Moser A."/>
            <person name="Murali S.C."/>
            <person name="Muzny D.M."/>
            <person name="Otani S."/>
            <person name="Piulachs M.-D."/>
            <person name="Poelchau M."/>
            <person name="Qu J."/>
            <person name="Schaub F."/>
            <person name="Wada-Katsumata A."/>
            <person name="Worley K.C."/>
            <person name="Xie Q."/>
            <person name="Ylla G."/>
            <person name="Poulsen M."/>
            <person name="Gibbs R.A."/>
            <person name="Schal C."/>
            <person name="Richards S."/>
            <person name="Belles X."/>
            <person name="Korb J."/>
            <person name="Bornberg-Bauer E."/>
        </authorList>
    </citation>
    <scope>NUCLEOTIDE SEQUENCE [LARGE SCALE GENOMIC DNA]</scope>
    <source>
        <tissue evidence="1">Whole body</tissue>
    </source>
</reference>
<comment type="caution">
    <text evidence="1">The sequence shown here is derived from an EMBL/GenBank/DDBJ whole genome shotgun (WGS) entry which is preliminary data.</text>
</comment>
<dbReference type="InParanoid" id="A0A2J7RD05"/>
<gene>
    <name evidence="1" type="ORF">B7P43_G17130</name>
</gene>
<name>A0A2J7RD05_9NEOP</name>
<evidence type="ECO:0008006" key="3">
    <source>
        <dbReference type="Google" id="ProtNLM"/>
    </source>
</evidence>
<dbReference type="EMBL" id="NEVH01005319">
    <property type="protein sequence ID" value="PNF38708.1"/>
    <property type="molecule type" value="Genomic_DNA"/>
</dbReference>
<evidence type="ECO:0000313" key="1">
    <source>
        <dbReference type="EMBL" id="PNF38708.1"/>
    </source>
</evidence>